<protein>
    <submittedName>
        <fullName evidence="2">CYTH domain-containing protein</fullName>
    </submittedName>
</protein>
<accession>A0ABW2K599</accession>
<dbReference type="SMART" id="SM01118">
    <property type="entry name" value="CYTH"/>
    <property type="match status" value="1"/>
</dbReference>
<comment type="caution">
    <text evidence="2">The sequence shown here is derived from an EMBL/GenBank/DDBJ whole genome shotgun (WGS) entry which is preliminary data.</text>
</comment>
<gene>
    <name evidence="2" type="ORF">ACFQMN_10060</name>
</gene>
<evidence type="ECO:0000313" key="2">
    <source>
        <dbReference type="EMBL" id="MFC7321226.1"/>
    </source>
</evidence>
<dbReference type="InterPro" id="IPR009195">
    <property type="entry name" value="Uncharacterised_YjbK"/>
</dbReference>
<dbReference type="RefSeq" id="WP_289216345.1">
    <property type="nucleotide sequence ID" value="NZ_JAPVRC010000006.1"/>
</dbReference>
<dbReference type="InterPro" id="IPR023577">
    <property type="entry name" value="CYTH_domain"/>
</dbReference>
<evidence type="ECO:0000259" key="1">
    <source>
        <dbReference type="PROSITE" id="PS51707"/>
    </source>
</evidence>
<dbReference type="Pfam" id="PF01928">
    <property type="entry name" value="CYTH"/>
    <property type="match status" value="1"/>
</dbReference>
<dbReference type="InterPro" id="IPR033469">
    <property type="entry name" value="CYTH-like_dom_sf"/>
</dbReference>
<dbReference type="PIRSF" id="PIRSF012526">
    <property type="entry name" value="CYTH_UCP012526"/>
    <property type="match status" value="1"/>
</dbReference>
<dbReference type="EMBL" id="JBHTBY010000008">
    <property type="protein sequence ID" value="MFC7321226.1"/>
    <property type="molecule type" value="Genomic_DNA"/>
</dbReference>
<dbReference type="CDD" id="cd07762">
    <property type="entry name" value="CYTH-like_Pase_1"/>
    <property type="match status" value="1"/>
</dbReference>
<dbReference type="Proteomes" id="UP001596494">
    <property type="component" value="Unassembled WGS sequence"/>
</dbReference>
<dbReference type="Gene3D" id="2.40.320.10">
    <property type="entry name" value="Hypothetical Protein Pfu-838710-001"/>
    <property type="match status" value="1"/>
</dbReference>
<dbReference type="SUPFAM" id="SSF55154">
    <property type="entry name" value="CYTH-like phosphatases"/>
    <property type="match status" value="1"/>
</dbReference>
<proteinExistence type="predicted"/>
<organism evidence="2 3">
    <name type="scientific">Halobacillus campisalis</name>
    <dbReference type="NCBI Taxonomy" id="435909"/>
    <lineage>
        <taxon>Bacteria</taxon>
        <taxon>Bacillati</taxon>
        <taxon>Bacillota</taxon>
        <taxon>Bacilli</taxon>
        <taxon>Bacillales</taxon>
        <taxon>Bacillaceae</taxon>
        <taxon>Halobacillus</taxon>
    </lineage>
</organism>
<feature type="domain" description="CYTH" evidence="1">
    <location>
        <begin position="4"/>
        <end position="192"/>
    </location>
</feature>
<keyword evidence="3" id="KW-1185">Reference proteome</keyword>
<reference evidence="3" key="1">
    <citation type="journal article" date="2019" name="Int. J. Syst. Evol. Microbiol.">
        <title>The Global Catalogue of Microorganisms (GCM) 10K type strain sequencing project: providing services to taxonomists for standard genome sequencing and annotation.</title>
        <authorList>
            <consortium name="The Broad Institute Genomics Platform"/>
            <consortium name="The Broad Institute Genome Sequencing Center for Infectious Disease"/>
            <person name="Wu L."/>
            <person name="Ma J."/>
        </authorList>
    </citation>
    <scope>NUCLEOTIDE SEQUENCE [LARGE SCALE GENOMIC DNA]</scope>
    <source>
        <strain evidence="3">CCUG 73951</strain>
    </source>
</reference>
<sequence>MTQEIEIEFKNILTEEEFVKLYEHLSFDSEELIEQTNYYFETEDFKLRQQGSALRIRRKKDQWTLTLKQPHEEGLLETHDNLTEDEVNQWMLNRPTSTTYVQNQLQEAGIDIAELRYMGSLMTRRKEKDYKGTTVVLDQSFYFERNDYELELEAADYESGKKVFEELLTAQHIPKRKTDNKIKRFFNAKPQSD</sequence>
<evidence type="ECO:0000313" key="3">
    <source>
        <dbReference type="Proteomes" id="UP001596494"/>
    </source>
</evidence>
<dbReference type="PROSITE" id="PS51707">
    <property type="entry name" value="CYTH"/>
    <property type="match status" value="1"/>
</dbReference>
<name>A0ABW2K599_9BACI</name>